<dbReference type="InterPro" id="IPR013325">
    <property type="entry name" value="RNA_pol_sigma_r2"/>
</dbReference>
<sequence length="183" mass="21112">MELTAPQPLTALLAACKQGHTASYQALYNRYAKAMYNTCLRIVNNTADAEDVLQEAFLVAFRSLETFECEAAFGSWLKRICVNKAINKVKRERKRWLQMDEAPIINFQEEESIDEDEFAWKIDEIKRAIQALPDGYRTILCLHLLENYKHHEIAVMLDLSASTVRTQYIRAKSKLLQLINGEK</sequence>
<accession>A0A172TSK5</accession>
<keyword evidence="10" id="KW-1185">Reference proteome</keyword>
<dbReference type="InterPro" id="IPR036388">
    <property type="entry name" value="WH-like_DNA-bd_sf"/>
</dbReference>
<evidence type="ECO:0000256" key="4">
    <source>
        <dbReference type="ARBA" id="ARBA00023125"/>
    </source>
</evidence>
<evidence type="ECO:0000256" key="5">
    <source>
        <dbReference type="ARBA" id="ARBA00023163"/>
    </source>
</evidence>
<feature type="domain" description="RNA polymerase sigma factor 70 region 4 type 2" evidence="8">
    <location>
        <begin position="123"/>
        <end position="175"/>
    </location>
</feature>
<dbReference type="EMBL" id="CP011390">
    <property type="protein sequence ID" value="ANE50065.1"/>
    <property type="molecule type" value="Genomic_DNA"/>
</dbReference>
<dbReference type="PANTHER" id="PTHR43133:SF46">
    <property type="entry name" value="RNA POLYMERASE SIGMA-70 FACTOR ECF SUBFAMILY"/>
    <property type="match status" value="1"/>
</dbReference>
<dbReference type="RefSeq" id="WP_066402335.1">
    <property type="nucleotide sequence ID" value="NZ_CP011390.1"/>
</dbReference>
<dbReference type="GO" id="GO:0006352">
    <property type="term" value="P:DNA-templated transcription initiation"/>
    <property type="evidence" value="ECO:0007669"/>
    <property type="project" value="InterPro"/>
</dbReference>
<dbReference type="KEGG" id="fla:SY85_05695"/>
<evidence type="ECO:0000256" key="2">
    <source>
        <dbReference type="ARBA" id="ARBA00023015"/>
    </source>
</evidence>
<dbReference type="CDD" id="cd06171">
    <property type="entry name" value="Sigma70_r4"/>
    <property type="match status" value="1"/>
</dbReference>
<dbReference type="InterPro" id="IPR007627">
    <property type="entry name" value="RNA_pol_sigma70_r2"/>
</dbReference>
<dbReference type="Pfam" id="PF04542">
    <property type="entry name" value="Sigma70_r2"/>
    <property type="match status" value="1"/>
</dbReference>
<dbReference type="SUPFAM" id="SSF88659">
    <property type="entry name" value="Sigma3 and sigma4 domains of RNA polymerase sigma factors"/>
    <property type="match status" value="1"/>
</dbReference>
<name>A0A172TSK5_9BACT</name>
<dbReference type="GO" id="GO:0016987">
    <property type="term" value="F:sigma factor activity"/>
    <property type="evidence" value="ECO:0007669"/>
    <property type="project" value="UniProtKB-KW"/>
</dbReference>
<dbReference type="PANTHER" id="PTHR43133">
    <property type="entry name" value="RNA POLYMERASE ECF-TYPE SIGMA FACTO"/>
    <property type="match status" value="1"/>
</dbReference>
<dbReference type="InterPro" id="IPR013324">
    <property type="entry name" value="RNA_pol_sigma_r3/r4-like"/>
</dbReference>
<evidence type="ECO:0000256" key="6">
    <source>
        <dbReference type="RuleBase" id="RU000716"/>
    </source>
</evidence>
<keyword evidence="2 6" id="KW-0805">Transcription regulation</keyword>
<dbReference type="InterPro" id="IPR000838">
    <property type="entry name" value="RNA_pol_sigma70_ECF_CS"/>
</dbReference>
<dbReference type="Pfam" id="PF08281">
    <property type="entry name" value="Sigma70_r4_2"/>
    <property type="match status" value="1"/>
</dbReference>
<reference evidence="9 10" key="2">
    <citation type="journal article" date="2016" name="Int. J. Syst. Evol. Microbiol.">
        <title>Flavisolibacter tropicus sp. nov., isolated from tropical soil.</title>
        <authorList>
            <person name="Lee J.J."/>
            <person name="Kang M.S."/>
            <person name="Kim G.S."/>
            <person name="Lee C.S."/>
            <person name="Lim S."/>
            <person name="Lee J."/>
            <person name="Roh S.H."/>
            <person name="Kang H."/>
            <person name="Ha J.M."/>
            <person name="Bae S."/>
            <person name="Jung H.Y."/>
            <person name="Kim M.K."/>
        </authorList>
    </citation>
    <scope>NUCLEOTIDE SEQUENCE [LARGE SCALE GENOMIC DNA]</scope>
    <source>
        <strain evidence="9 10">LCS9</strain>
    </source>
</reference>
<dbReference type="STRING" id="1492898.SY85_05695"/>
<dbReference type="NCBIfam" id="TIGR02937">
    <property type="entry name" value="sigma70-ECF"/>
    <property type="match status" value="1"/>
</dbReference>
<dbReference type="Gene3D" id="1.10.1740.10">
    <property type="match status" value="1"/>
</dbReference>
<evidence type="ECO:0000313" key="9">
    <source>
        <dbReference type="EMBL" id="ANE50065.1"/>
    </source>
</evidence>
<dbReference type="PROSITE" id="PS01063">
    <property type="entry name" value="SIGMA70_ECF"/>
    <property type="match status" value="1"/>
</dbReference>
<evidence type="ECO:0000259" key="8">
    <source>
        <dbReference type="Pfam" id="PF08281"/>
    </source>
</evidence>
<dbReference type="InterPro" id="IPR039425">
    <property type="entry name" value="RNA_pol_sigma-70-like"/>
</dbReference>
<feature type="domain" description="RNA polymerase sigma-70 region 2" evidence="7">
    <location>
        <begin position="27"/>
        <end position="94"/>
    </location>
</feature>
<evidence type="ECO:0000256" key="1">
    <source>
        <dbReference type="ARBA" id="ARBA00010641"/>
    </source>
</evidence>
<keyword evidence="3 6" id="KW-0731">Sigma factor</keyword>
<gene>
    <name evidence="9" type="ORF">SY85_05695</name>
</gene>
<organism evidence="9 10">
    <name type="scientific">Flavisolibacter tropicus</name>
    <dbReference type="NCBI Taxonomy" id="1492898"/>
    <lineage>
        <taxon>Bacteria</taxon>
        <taxon>Pseudomonadati</taxon>
        <taxon>Bacteroidota</taxon>
        <taxon>Chitinophagia</taxon>
        <taxon>Chitinophagales</taxon>
        <taxon>Chitinophagaceae</taxon>
        <taxon>Flavisolibacter</taxon>
    </lineage>
</organism>
<dbReference type="InterPro" id="IPR013249">
    <property type="entry name" value="RNA_pol_sigma70_r4_t2"/>
</dbReference>
<keyword evidence="5 6" id="KW-0804">Transcription</keyword>
<dbReference type="Gene3D" id="1.10.10.10">
    <property type="entry name" value="Winged helix-like DNA-binding domain superfamily/Winged helix DNA-binding domain"/>
    <property type="match status" value="1"/>
</dbReference>
<evidence type="ECO:0000256" key="3">
    <source>
        <dbReference type="ARBA" id="ARBA00023082"/>
    </source>
</evidence>
<dbReference type="Proteomes" id="UP000077177">
    <property type="component" value="Chromosome"/>
</dbReference>
<reference evidence="10" key="1">
    <citation type="submission" date="2015-01" db="EMBL/GenBank/DDBJ databases">
        <title>Flavisolibacter sp./LCS9/ whole genome sequencing.</title>
        <authorList>
            <person name="Kim M.K."/>
            <person name="Srinivasan S."/>
            <person name="Lee J.-J."/>
        </authorList>
    </citation>
    <scope>NUCLEOTIDE SEQUENCE [LARGE SCALE GENOMIC DNA]</scope>
    <source>
        <strain evidence="10">LCS9</strain>
    </source>
</reference>
<dbReference type="InterPro" id="IPR014284">
    <property type="entry name" value="RNA_pol_sigma-70_dom"/>
</dbReference>
<dbReference type="SUPFAM" id="SSF88946">
    <property type="entry name" value="Sigma2 domain of RNA polymerase sigma factors"/>
    <property type="match status" value="1"/>
</dbReference>
<dbReference type="AlphaFoldDB" id="A0A172TSK5"/>
<comment type="similarity">
    <text evidence="1 6">Belongs to the sigma-70 factor family. ECF subfamily.</text>
</comment>
<proteinExistence type="inferred from homology"/>
<evidence type="ECO:0000313" key="10">
    <source>
        <dbReference type="Proteomes" id="UP000077177"/>
    </source>
</evidence>
<evidence type="ECO:0000259" key="7">
    <source>
        <dbReference type="Pfam" id="PF04542"/>
    </source>
</evidence>
<dbReference type="GO" id="GO:0003677">
    <property type="term" value="F:DNA binding"/>
    <property type="evidence" value="ECO:0007669"/>
    <property type="project" value="UniProtKB-KW"/>
</dbReference>
<keyword evidence="4 6" id="KW-0238">DNA-binding</keyword>
<protein>
    <recommendedName>
        <fullName evidence="6">RNA polymerase sigma factor</fullName>
    </recommendedName>
</protein>